<keyword evidence="4" id="KW-0732">Signal</keyword>
<organism evidence="5 6">
    <name type="scientific">Coemansia asiatica</name>
    <dbReference type="NCBI Taxonomy" id="1052880"/>
    <lineage>
        <taxon>Eukaryota</taxon>
        <taxon>Fungi</taxon>
        <taxon>Fungi incertae sedis</taxon>
        <taxon>Zoopagomycota</taxon>
        <taxon>Kickxellomycotina</taxon>
        <taxon>Kickxellomycetes</taxon>
        <taxon>Kickxellales</taxon>
        <taxon>Kickxellaceae</taxon>
        <taxon>Coemansia</taxon>
    </lineage>
</organism>
<dbReference type="PROSITE" id="PS00131">
    <property type="entry name" value="CARBOXYPEPT_SER_SER"/>
    <property type="match status" value="1"/>
</dbReference>
<sequence>MGFTYLWSALLLFISTFGLLARPSNARLRVSTHIGGSRRAYSPTYSPYNFRLLTTDASPKPCTSEVIKSPALRNPPPMRLKQPQLCDPQVRQYSGYVDMEDKHVFFWYFGSRQRLEPNFNATKTVPLVFWFSGGPGCSSQIANWQENGPCMYMPTDDNYDKSMEDSERKKLPHEVKRNPWAWNTVADIVYIDQPVGTGFSYGSMPNSTEAAADTAWRTMQAIYAKLSKDARDRGEATIGHVTLMGESYAGRYIPLFTEYLMQMNKHIRESEDLQSRGFVEMPLKGIAIGNGLFDYRIQSPTYYTMGCKSTYPPLFSSHQCSYLKNTVNPTCEQKMKQCYESQNETIGSRDSSSLGMRDDKCVSLQPESWRTTKECAAADRYCGGALNWTTMISTYDVRPDARLVPDDYVEYLRTKEFTDAVGIDNIQYEECSDAVFDQFGSTNDEVSRSAMASVEYILDHDVPVLLYSGDADLICNWYGNLEVARALQWKGRGKFEQASAEKWSWPAKSGNRIGAGQVTSADNLHFLRIYEAGHEVPYYQPQASLYMLAQFLTKQKITSD</sequence>
<name>A0A9W8CLV2_9FUNG</name>
<dbReference type="PRINTS" id="PR00724">
    <property type="entry name" value="CRBOXYPTASEC"/>
</dbReference>
<comment type="caution">
    <text evidence="5">The sequence shown here is derived from an EMBL/GenBank/DDBJ whole genome shotgun (WGS) entry which is preliminary data.</text>
</comment>
<accession>A0A9W8CLV2</accession>
<evidence type="ECO:0000313" key="5">
    <source>
        <dbReference type="EMBL" id="KAJ1646960.1"/>
    </source>
</evidence>
<dbReference type="Gene3D" id="1.10.287.410">
    <property type="match status" value="1"/>
</dbReference>
<proteinExistence type="inferred from homology"/>
<dbReference type="PANTHER" id="PTHR11802:SF64">
    <property type="entry name" value="CARBOXYPEPTIDASE"/>
    <property type="match status" value="1"/>
</dbReference>
<dbReference type="Gene3D" id="3.40.50.1820">
    <property type="entry name" value="alpha/beta hydrolase"/>
    <property type="match status" value="1"/>
</dbReference>
<dbReference type="Proteomes" id="UP001145021">
    <property type="component" value="Unassembled WGS sequence"/>
</dbReference>
<keyword evidence="2 4" id="KW-0121">Carboxypeptidase</keyword>
<dbReference type="GO" id="GO:0006508">
    <property type="term" value="P:proteolysis"/>
    <property type="evidence" value="ECO:0007669"/>
    <property type="project" value="UniProtKB-KW"/>
</dbReference>
<dbReference type="GO" id="GO:0004185">
    <property type="term" value="F:serine-type carboxypeptidase activity"/>
    <property type="evidence" value="ECO:0007669"/>
    <property type="project" value="UniProtKB-UniRule"/>
</dbReference>
<dbReference type="SUPFAM" id="SSF53474">
    <property type="entry name" value="alpha/beta-Hydrolases"/>
    <property type="match status" value="1"/>
</dbReference>
<keyword evidence="6" id="KW-1185">Reference proteome</keyword>
<evidence type="ECO:0000256" key="1">
    <source>
        <dbReference type="ARBA" id="ARBA00009431"/>
    </source>
</evidence>
<keyword evidence="3" id="KW-0325">Glycoprotein</keyword>
<feature type="chain" id="PRO_5041020688" description="Carboxypeptidase" evidence="4">
    <location>
        <begin position="27"/>
        <end position="560"/>
    </location>
</feature>
<evidence type="ECO:0000256" key="3">
    <source>
        <dbReference type="ARBA" id="ARBA00023180"/>
    </source>
</evidence>
<dbReference type="PANTHER" id="PTHR11802">
    <property type="entry name" value="SERINE PROTEASE FAMILY S10 SERINE CARBOXYPEPTIDASE"/>
    <property type="match status" value="1"/>
</dbReference>
<protein>
    <recommendedName>
        <fullName evidence="4">Carboxypeptidase</fullName>
        <ecNumber evidence="4">3.4.16.-</ecNumber>
    </recommendedName>
</protein>
<evidence type="ECO:0000256" key="2">
    <source>
        <dbReference type="ARBA" id="ARBA00022645"/>
    </source>
</evidence>
<dbReference type="AlphaFoldDB" id="A0A9W8CLV2"/>
<reference evidence="5" key="1">
    <citation type="submission" date="2022-07" db="EMBL/GenBank/DDBJ databases">
        <title>Phylogenomic reconstructions and comparative analyses of Kickxellomycotina fungi.</title>
        <authorList>
            <person name="Reynolds N.K."/>
            <person name="Stajich J.E."/>
            <person name="Barry K."/>
            <person name="Grigoriev I.V."/>
            <person name="Crous P."/>
            <person name="Smith M.E."/>
        </authorList>
    </citation>
    <scope>NUCLEOTIDE SEQUENCE</scope>
    <source>
        <strain evidence="5">NBRC 105413</strain>
    </source>
</reference>
<dbReference type="Pfam" id="PF00450">
    <property type="entry name" value="Peptidase_S10"/>
    <property type="match status" value="1"/>
</dbReference>
<keyword evidence="4" id="KW-0378">Hydrolase</keyword>
<comment type="similarity">
    <text evidence="1 4">Belongs to the peptidase S10 family.</text>
</comment>
<dbReference type="GO" id="GO:0000324">
    <property type="term" value="C:fungal-type vacuole"/>
    <property type="evidence" value="ECO:0007669"/>
    <property type="project" value="TreeGrafter"/>
</dbReference>
<keyword evidence="4" id="KW-0645">Protease</keyword>
<gene>
    <name evidence="5" type="ORF">LPJ64_001634</name>
</gene>
<feature type="signal peptide" evidence="4">
    <location>
        <begin position="1"/>
        <end position="26"/>
    </location>
</feature>
<evidence type="ECO:0000256" key="4">
    <source>
        <dbReference type="RuleBase" id="RU361156"/>
    </source>
</evidence>
<dbReference type="EMBL" id="JANBOH010000044">
    <property type="protein sequence ID" value="KAJ1646960.1"/>
    <property type="molecule type" value="Genomic_DNA"/>
</dbReference>
<dbReference type="EC" id="3.4.16.-" evidence="4"/>
<dbReference type="InterPro" id="IPR001563">
    <property type="entry name" value="Peptidase_S10"/>
</dbReference>
<dbReference type="InterPro" id="IPR018202">
    <property type="entry name" value="Ser_caboxypep_ser_AS"/>
</dbReference>
<dbReference type="InterPro" id="IPR029058">
    <property type="entry name" value="AB_hydrolase_fold"/>
</dbReference>
<evidence type="ECO:0000313" key="6">
    <source>
        <dbReference type="Proteomes" id="UP001145021"/>
    </source>
</evidence>